<dbReference type="Gene3D" id="3.40.50.1820">
    <property type="entry name" value="alpha/beta hydrolase"/>
    <property type="match status" value="1"/>
</dbReference>
<keyword evidence="3" id="KW-0378">Hydrolase</keyword>
<dbReference type="Proteomes" id="UP000619078">
    <property type="component" value="Unassembled WGS sequence"/>
</dbReference>
<gene>
    <name evidence="3" type="ORF">IDJ76_16970</name>
</gene>
<evidence type="ECO:0000256" key="1">
    <source>
        <dbReference type="SAM" id="SignalP"/>
    </source>
</evidence>
<dbReference type="Pfam" id="PF00561">
    <property type="entry name" value="Abhydrolase_1"/>
    <property type="match status" value="1"/>
</dbReference>
<name>A0A926NTM8_9SPHI</name>
<feature type="chain" id="PRO_5037393993" evidence="1">
    <location>
        <begin position="25"/>
        <end position="294"/>
    </location>
</feature>
<evidence type="ECO:0000313" key="3">
    <source>
        <dbReference type="EMBL" id="MBD1394802.1"/>
    </source>
</evidence>
<accession>A0A926NTM8</accession>
<feature type="signal peptide" evidence="1">
    <location>
        <begin position="1"/>
        <end position="24"/>
    </location>
</feature>
<sequence length="294" mass="32954">MNLLKRLFVSLLGLVLFTCGNPQRQNVSKAKVNIVSNNVNIDYTDTGSGDTTLLFVHGWAINKTYWADQVKHFGSRYRVITIDLPGYGQSDKNREEFNTRAFGADVKNVINQLKLKKVVLIGHSMAGDIILQGAIDAPENVIALVGVDNFKSAGVAPTGDTSKAKKEYAEAIAAMKKNFKKFAFEWFNQLLFFKTTSKAIRERILNDVAHTDSTVAIKSLAWDDFNEGDQLLKAKKMLYLINSDYQPTDTTGLSAKKIPFKLFKVHATGHFPMVEKPDEFNKQLDKVMADLKKR</sequence>
<dbReference type="GO" id="GO:0016020">
    <property type="term" value="C:membrane"/>
    <property type="evidence" value="ECO:0007669"/>
    <property type="project" value="TreeGrafter"/>
</dbReference>
<dbReference type="InterPro" id="IPR000073">
    <property type="entry name" value="AB_hydrolase_1"/>
</dbReference>
<organism evidence="3 4">
    <name type="scientific">Mucilaginibacter glaciei</name>
    <dbReference type="NCBI Taxonomy" id="2772109"/>
    <lineage>
        <taxon>Bacteria</taxon>
        <taxon>Pseudomonadati</taxon>
        <taxon>Bacteroidota</taxon>
        <taxon>Sphingobacteriia</taxon>
        <taxon>Sphingobacteriales</taxon>
        <taxon>Sphingobacteriaceae</taxon>
        <taxon>Mucilaginibacter</taxon>
    </lineage>
</organism>
<dbReference type="SUPFAM" id="SSF53474">
    <property type="entry name" value="alpha/beta-Hydrolases"/>
    <property type="match status" value="1"/>
</dbReference>
<dbReference type="GO" id="GO:0016787">
    <property type="term" value="F:hydrolase activity"/>
    <property type="evidence" value="ECO:0007669"/>
    <property type="project" value="UniProtKB-KW"/>
</dbReference>
<dbReference type="PRINTS" id="PR00111">
    <property type="entry name" value="ABHYDROLASE"/>
</dbReference>
<dbReference type="PANTHER" id="PTHR43798:SF33">
    <property type="entry name" value="HYDROLASE, PUTATIVE (AFU_ORTHOLOGUE AFUA_2G14860)-RELATED"/>
    <property type="match status" value="1"/>
</dbReference>
<dbReference type="InterPro" id="IPR029058">
    <property type="entry name" value="AB_hydrolase_fold"/>
</dbReference>
<dbReference type="InterPro" id="IPR050266">
    <property type="entry name" value="AB_hydrolase_sf"/>
</dbReference>
<evidence type="ECO:0000259" key="2">
    <source>
        <dbReference type="Pfam" id="PF00561"/>
    </source>
</evidence>
<proteinExistence type="predicted"/>
<keyword evidence="4" id="KW-1185">Reference proteome</keyword>
<comment type="caution">
    <text evidence="3">The sequence shown here is derived from an EMBL/GenBank/DDBJ whole genome shotgun (WGS) entry which is preliminary data.</text>
</comment>
<feature type="domain" description="AB hydrolase-1" evidence="2">
    <location>
        <begin position="52"/>
        <end position="179"/>
    </location>
</feature>
<dbReference type="PANTHER" id="PTHR43798">
    <property type="entry name" value="MONOACYLGLYCEROL LIPASE"/>
    <property type="match status" value="1"/>
</dbReference>
<reference evidence="3" key="1">
    <citation type="submission" date="2020-09" db="EMBL/GenBank/DDBJ databases">
        <title>Novel species of Mucilaginibacter isolated from a glacier on the Tibetan Plateau.</title>
        <authorList>
            <person name="Liu Q."/>
            <person name="Xin Y.-H."/>
        </authorList>
    </citation>
    <scope>NUCLEOTIDE SEQUENCE</scope>
    <source>
        <strain evidence="3">ZB1P21</strain>
    </source>
</reference>
<evidence type="ECO:0000313" key="4">
    <source>
        <dbReference type="Proteomes" id="UP000619078"/>
    </source>
</evidence>
<keyword evidence="1" id="KW-0732">Signal</keyword>
<dbReference type="EMBL" id="JACWMX010000007">
    <property type="protein sequence ID" value="MBD1394802.1"/>
    <property type="molecule type" value="Genomic_DNA"/>
</dbReference>
<dbReference type="RefSeq" id="WP_191164772.1">
    <property type="nucleotide sequence ID" value="NZ_JACWMX010000007.1"/>
</dbReference>
<dbReference type="AlphaFoldDB" id="A0A926NTM8"/>
<protein>
    <submittedName>
        <fullName evidence="3">Alpha/beta hydrolase</fullName>
    </submittedName>
</protein>